<evidence type="ECO:0000256" key="4">
    <source>
        <dbReference type="ARBA" id="ARBA00022801"/>
    </source>
</evidence>
<accession>A0AAE1CF58</accession>
<evidence type="ECO:0000256" key="5">
    <source>
        <dbReference type="ARBA" id="ARBA00022833"/>
    </source>
</evidence>
<evidence type="ECO:0000256" key="1">
    <source>
        <dbReference type="ARBA" id="ARBA00007261"/>
    </source>
</evidence>
<dbReference type="InterPro" id="IPR038765">
    <property type="entry name" value="Papain-like_cys_pep_sf"/>
</dbReference>
<dbReference type="PANTHER" id="PTHR43690:SF18">
    <property type="entry name" value="INSULIN-DEGRADING ENZYME-RELATED"/>
    <property type="match status" value="1"/>
</dbReference>
<feature type="region of interest" description="Disordered" evidence="7">
    <location>
        <begin position="2574"/>
        <end position="2600"/>
    </location>
</feature>
<keyword evidence="3" id="KW-0479">Metal-binding</keyword>
<feature type="region of interest" description="Disordered" evidence="7">
    <location>
        <begin position="2214"/>
        <end position="2317"/>
    </location>
</feature>
<keyword evidence="6" id="KW-0482">Metalloprotease</keyword>
<dbReference type="GO" id="GO:0005739">
    <property type="term" value="C:mitochondrion"/>
    <property type="evidence" value="ECO:0007669"/>
    <property type="project" value="TreeGrafter"/>
</dbReference>
<protein>
    <submittedName>
        <fullName evidence="10">Ubiquitin carboxyl-terminal hydrolase-like protein</fullName>
    </submittedName>
</protein>
<dbReference type="Pfam" id="PF06337">
    <property type="entry name" value="DUSP"/>
    <property type="match status" value="1"/>
</dbReference>
<dbReference type="EMBL" id="JAULSO010000001">
    <property type="protein sequence ID" value="KAK3692247.1"/>
    <property type="molecule type" value="Genomic_DNA"/>
</dbReference>
<dbReference type="GO" id="GO:0016579">
    <property type="term" value="P:protein deubiquitination"/>
    <property type="evidence" value="ECO:0007669"/>
    <property type="project" value="InterPro"/>
</dbReference>
<dbReference type="Gene3D" id="3.90.70.10">
    <property type="entry name" value="Cysteine proteinases"/>
    <property type="match status" value="2"/>
</dbReference>
<feature type="compositionally biased region" description="Low complexity" evidence="7">
    <location>
        <begin position="1387"/>
        <end position="1400"/>
    </location>
</feature>
<organism evidence="10 11">
    <name type="scientific">Podospora appendiculata</name>
    <dbReference type="NCBI Taxonomy" id="314037"/>
    <lineage>
        <taxon>Eukaryota</taxon>
        <taxon>Fungi</taxon>
        <taxon>Dikarya</taxon>
        <taxon>Ascomycota</taxon>
        <taxon>Pezizomycotina</taxon>
        <taxon>Sordariomycetes</taxon>
        <taxon>Sordariomycetidae</taxon>
        <taxon>Sordariales</taxon>
        <taxon>Podosporaceae</taxon>
        <taxon>Podospora</taxon>
    </lineage>
</organism>
<evidence type="ECO:0000259" key="8">
    <source>
        <dbReference type="PROSITE" id="PS50235"/>
    </source>
</evidence>
<feature type="compositionally biased region" description="Acidic residues" evidence="7">
    <location>
        <begin position="1356"/>
        <end position="1367"/>
    </location>
</feature>
<dbReference type="InterPro" id="IPR007863">
    <property type="entry name" value="Peptidase_M16_C"/>
</dbReference>
<dbReference type="CDD" id="cd02674">
    <property type="entry name" value="Peptidase_C19R"/>
    <property type="match status" value="1"/>
</dbReference>
<dbReference type="Pfam" id="PF00675">
    <property type="entry name" value="Peptidase_M16"/>
    <property type="match status" value="1"/>
</dbReference>
<dbReference type="SMART" id="SM00695">
    <property type="entry name" value="DUSP"/>
    <property type="match status" value="1"/>
</dbReference>
<reference evidence="10" key="1">
    <citation type="journal article" date="2023" name="Mol. Phylogenet. Evol.">
        <title>Genome-scale phylogeny and comparative genomics of the fungal order Sordariales.</title>
        <authorList>
            <person name="Hensen N."/>
            <person name="Bonometti L."/>
            <person name="Westerberg I."/>
            <person name="Brannstrom I.O."/>
            <person name="Guillou S."/>
            <person name="Cros-Aarteil S."/>
            <person name="Calhoun S."/>
            <person name="Haridas S."/>
            <person name="Kuo A."/>
            <person name="Mondo S."/>
            <person name="Pangilinan J."/>
            <person name="Riley R."/>
            <person name="LaButti K."/>
            <person name="Andreopoulos B."/>
            <person name="Lipzen A."/>
            <person name="Chen C."/>
            <person name="Yan M."/>
            <person name="Daum C."/>
            <person name="Ng V."/>
            <person name="Clum A."/>
            <person name="Steindorff A."/>
            <person name="Ohm R.A."/>
            <person name="Martin F."/>
            <person name="Silar P."/>
            <person name="Natvig D.O."/>
            <person name="Lalanne C."/>
            <person name="Gautier V."/>
            <person name="Ament-Velasquez S.L."/>
            <person name="Kruys A."/>
            <person name="Hutchinson M.I."/>
            <person name="Powell A.J."/>
            <person name="Barry K."/>
            <person name="Miller A.N."/>
            <person name="Grigoriev I.V."/>
            <person name="Debuchy R."/>
            <person name="Gladieux P."/>
            <person name="Hiltunen Thoren M."/>
            <person name="Johannesson H."/>
        </authorList>
    </citation>
    <scope>NUCLEOTIDE SEQUENCE</scope>
    <source>
        <strain evidence="10">CBS 314.62</strain>
    </source>
</reference>
<dbReference type="Gene3D" id="3.30.2230.10">
    <property type="entry name" value="DUSP-like"/>
    <property type="match status" value="1"/>
</dbReference>
<keyword evidence="11" id="KW-1185">Reference proteome</keyword>
<dbReference type="SUPFAM" id="SSF54001">
    <property type="entry name" value="Cysteine proteinases"/>
    <property type="match status" value="1"/>
</dbReference>
<reference evidence="10" key="2">
    <citation type="submission" date="2023-06" db="EMBL/GenBank/DDBJ databases">
        <authorList>
            <consortium name="Lawrence Berkeley National Laboratory"/>
            <person name="Haridas S."/>
            <person name="Hensen N."/>
            <person name="Bonometti L."/>
            <person name="Westerberg I."/>
            <person name="Brannstrom I.O."/>
            <person name="Guillou S."/>
            <person name="Cros-Aarteil S."/>
            <person name="Calhoun S."/>
            <person name="Kuo A."/>
            <person name="Mondo S."/>
            <person name="Pangilinan J."/>
            <person name="Riley R."/>
            <person name="Labutti K."/>
            <person name="Andreopoulos B."/>
            <person name="Lipzen A."/>
            <person name="Chen C."/>
            <person name="Yanf M."/>
            <person name="Daum C."/>
            <person name="Ng V."/>
            <person name="Clum A."/>
            <person name="Steindorff A."/>
            <person name="Ohm R."/>
            <person name="Martin F."/>
            <person name="Silar P."/>
            <person name="Natvig D."/>
            <person name="Lalanne C."/>
            <person name="Gautier V."/>
            <person name="Ament-Velasquez S.L."/>
            <person name="Kruys A."/>
            <person name="Hutchinson M.I."/>
            <person name="Powell A.J."/>
            <person name="Barry K."/>
            <person name="Miller A.N."/>
            <person name="Grigoriev I.V."/>
            <person name="Debuchy R."/>
            <person name="Gladieux P."/>
            <person name="Thoren M.H."/>
            <person name="Johannesson H."/>
        </authorList>
    </citation>
    <scope>NUCLEOTIDE SEQUENCE</scope>
    <source>
        <strain evidence="10">CBS 314.62</strain>
    </source>
</reference>
<evidence type="ECO:0000313" key="10">
    <source>
        <dbReference type="EMBL" id="KAK3692247.1"/>
    </source>
</evidence>
<sequence length="2854" mass="318198">MAAPRRPSVPTAGKPLRESSVELVTDYLETPSLDDRSYRVVRLANKLEVLLVHDPQTDKASAAMDVNVGAFSDEDDMPGMAHAVEHLLFMGTKKYPVENEYHQYLSAHSGTSNAYTASTSTNYHFEVSAKPSNDEEPSATNPSPLLGALDRFAQFFVEPLFLASTLDRELQAVDSENKKNLQSDQWRLHQLEKSMSNPKHPFCHFSTGSFETLKTIPESRGVNVRDKFIEFYEKHYSANLMKLCVLGREPLDVLESWVVDSFSVVRNKDLPLNVWPEEVPFTKEQLGVQCFAKPVMDSRELNLTFPFLDMELLYEAQPSRYLSHLIGHEGPGSIMAYIKSKGWANGLSAGAWPVCPGSPSMFDVQIRLTEEGLKNYKEVVKVLFQYIALLRETEPQEWIFGEMKGMADVDFKFKQKTQSYRFTSKISSVMQKPLPREWLLSGNSKLRKFDAKLIKESLDCLRPDNFKMTIVSRDVPGTWEKKEKWYGTEYTIEKIPADFMKELEKTAASSANERIANLHIPHKNQFIPTKLEVEKKEVKVPAPAPHIVRNDPLVRTWYKKDDTFWVPKANLIVSCKSPLVFATAENTVKSRLFTDLVRDALEEYSYDAELAGLQYSVSLDSRGLFIEVSGYNDKLPVLLEQVLITMRDLEVRTDRFAIIKERLTRAYRNWELQSPWTQIGDYTGWLTSEHDHVIDELEAELPSITAEAVSRFRKELLGQMHMELYVHGNLYKEDALKLTDMIESTLKPRVLPKVQWPIQRSLVFPPGSNYVWNKTLKDPANVNHCIEYWLYIGDKADHQIRAKTMLLDQIIHEPCFDQLRTKEQLGYIVYSGVRAGATTYGFRFIIQSEKTASYLETRIEAFLESMTKTLETMSDTDFENNKRSLIVKRLEKPKHLDQETGRHWSQIHSEYYDFEAANKDVDQIKPLTKADMLEFFNHYVHPSSPARAKLAVYFVAQAKSDVTTKQISELVKTLQLDSVSSAQAATDLQARLSAAGHDEVKEIEGLTAYLLHELKVPENKIETAAEAWKKLHTQTGDANDVVKDAEPPTANGTAPTVIEDVRSFKAGLAASAGAKPAKDLSDEINFNISAPTATLRCASGIAVLNLTPIPIPTLLLLPLVTSPPSPSADSGNAEQVSVAFPVLPLVLLLLLLSARPPPPAQVLTTTITTNTLFTTPSHVDPAFFELHGQLAFITSSQKKRRITRQSTRELNIERASSTSLEILLPSTEEDTDPSFSFSAANSTSGPNTPTYVRGESLPVSGVPPRLQTQQSSFFAADYTDSAASSPCAASTDLSVDNDRGADLFDSASTLQPPDSAALRSQSPLVNTPHRALMGGAADQSQRSSSPLKRRASSMEPEQDTAEREDVDMIIIPDAKQQEQQPEDEQDQTQAGASAAHGAGRAPEAYMATELPLRTDVPPLDQQVKTIQALVKAFAETPINEGDKVYLVSRKWLDRAQAFGTDAKHASKENPETLLGPVDNSDIIQSIFDDANGQHCVQLKPGMGAENFEQFPKDAWDLLLSWYGLAPGQSPIVRLAHNTSPDPMSLPNIQFEFYPPVFTIHRLWSATSPIPIEQATKLKRPSPPVVVQSTSFGYHNFLKQAKSLAGVSAERKTRLWRLLQTIPATETAFQPAALTTPPDSPGRVAEIATGPPSTPGAWPELLVDVETFLKLEKDVERSLVDADDTTTNANYNGNKSLSLVGLTVDQTLVLDEQIDRDCFVTTYKGGSLKDKSLATRGSTSSLAACLRSVEELTKYFLTHEANKEINADNPLSHNGDVARAYGRLLEELYKDPVPNSIAPRNFKGVIGRYAPAFSGYGQQDSQEFLGFLLDGLQEDLNRIKKKPYIEKPDSTDDMINNPAAIREMAEKVWDITKKRDDSVIADLFTGMYKSTLVCPECAKVSITFDPFNNLTLPLPIASVFSLNVKFYPLHDAPVEIAVDIDKNSSIKTLKQFVSARVGVPVERLFGAEEFKEKFFKFYDDMSSVSDEIQPNDTATFHELEAMPTNLSGPRKLKKQKYRSLLSDEPEEPQPLEDPQTERLLVPVVHRIIPDEDNRKGRNGKNRLDGGPLPHFIMLTPEEARSEDIIRRKILERMATYSTWVEFHTVDEIDTAENTDAELVTTASDVGSAGDSKIVAKSVEGEEDIVDVTMSDVPKASATSPSVKEYPLLLKEFNQQRPRWANPRAFLDPRFQNLFNLSYFHEADSSVPTGWQAIGDSSPFPRLSTRQPKPVASDVEMRSPGAWEGSDGSGSDGISPSQANHVTRMNDETSEEDSDSSKRRIVDATFAKSHIGPRGKNKKSKVRTYGKKAQKRFDKQQQQQRTATLQRMSYDMPEAEDSGFDNGPLVRFGEGIVVDWHEDAIDLVFGGSAANDFRGSKTYADPETLLDPALEDQRAQRQQRRKNGISLYDCLAEFEKEEILSEQDTWYCPRCKEHRRASKKFDLWKTPDILVVHLKRFSSSGWRRDKLDMLVDFPVVGLDLTERVIDREDGKQEIYDLIAVDDHWGGLGGGHYTAFAKNFNDDEWYEYNDTSVTKQKDFSRVVTPAAYLLFYRRRSEIPLGGPKFSEIFDRFDRQSSNDDMMLDSGEGQRLGQGSSLRGSPSASIGAGLILPQGKRGLASGSQPEFLVAGQQTTNDDDLLPSYSASGAVSLDEDGDIGGPLVWNNETLHNSIEEDEGIDLPHYDAMDGGVTSARPMSGLTSVIGGPNWSFERLSNQRSRSEAGDEGDVASDIAQGDSSFGTASVSREDPQEAWNEDPALMRHEPTPGHILDTEDFSSFGVENVGGPLPPAPSEEEQELLSDLANEVWEKQVHVHNVPALAEIDDDMSNDKVAEIHVGDEPPLLQEPPPRLQSPVNGV</sequence>
<dbReference type="InterPro" id="IPR028889">
    <property type="entry name" value="USP"/>
</dbReference>
<keyword evidence="4 10" id="KW-0378">Hydrolase</keyword>
<dbReference type="SUPFAM" id="SSF63411">
    <property type="entry name" value="LuxS/MPP-like metallohydrolase"/>
    <property type="match status" value="4"/>
</dbReference>
<gene>
    <name evidence="10" type="ORF">B0T22DRAFT_475199</name>
</gene>
<evidence type="ECO:0000256" key="3">
    <source>
        <dbReference type="ARBA" id="ARBA00022723"/>
    </source>
</evidence>
<dbReference type="InterPro" id="IPR006615">
    <property type="entry name" value="Pept_C19_DUSP"/>
</dbReference>
<dbReference type="Pfam" id="PF22456">
    <property type="entry name" value="PqqF-like_C_4"/>
    <property type="match status" value="1"/>
</dbReference>
<dbReference type="Pfam" id="PF05193">
    <property type="entry name" value="Peptidase_M16_C"/>
    <property type="match status" value="1"/>
</dbReference>
<dbReference type="InterPro" id="IPR050626">
    <property type="entry name" value="Peptidase_M16"/>
</dbReference>
<proteinExistence type="inferred from homology"/>
<feature type="region of interest" description="Disordered" evidence="7">
    <location>
        <begin position="2710"/>
        <end position="2749"/>
    </location>
</feature>
<keyword evidence="2" id="KW-0645">Protease</keyword>
<dbReference type="GO" id="GO:0046872">
    <property type="term" value="F:metal ion binding"/>
    <property type="evidence" value="ECO:0007669"/>
    <property type="project" value="UniProtKB-KW"/>
</dbReference>
<evidence type="ECO:0000259" key="9">
    <source>
        <dbReference type="PROSITE" id="PS51283"/>
    </source>
</evidence>
<dbReference type="InterPro" id="IPR054734">
    <property type="entry name" value="PqqF-like_C_4"/>
</dbReference>
<feature type="compositionally biased region" description="Polar residues" evidence="7">
    <location>
        <begin position="2732"/>
        <end position="2741"/>
    </location>
</feature>
<dbReference type="InterPro" id="IPR011249">
    <property type="entry name" value="Metalloenz_LuxS/M16"/>
</dbReference>
<evidence type="ECO:0000256" key="7">
    <source>
        <dbReference type="SAM" id="MobiDB-lite"/>
    </source>
</evidence>
<dbReference type="Gene3D" id="3.30.830.10">
    <property type="entry name" value="Metalloenzyme, LuxS/M16 peptidase-like"/>
    <property type="match status" value="4"/>
</dbReference>
<dbReference type="Pfam" id="PF00443">
    <property type="entry name" value="UCH"/>
    <property type="match status" value="1"/>
</dbReference>
<dbReference type="PANTHER" id="PTHR43690">
    <property type="entry name" value="NARDILYSIN"/>
    <property type="match status" value="1"/>
</dbReference>
<feature type="region of interest" description="Disordered" evidence="7">
    <location>
        <begin position="2832"/>
        <end position="2854"/>
    </location>
</feature>
<dbReference type="InterPro" id="IPR035927">
    <property type="entry name" value="DUSP-like_sf"/>
</dbReference>
<feature type="domain" description="DUSP" evidence="9">
    <location>
        <begin position="1417"/>
        <end position="1536"/>
    </location>
</feature>
<keyword evidence="5" id="KW-0862">Zinc</keyword>
<dbReference type="FunFam" id="3.30.830.10:FF:000005">
    <property type="entry name" value="nardilysin isoform X1"/>
    <property type="match status" value="1"/>
</dbReference>
<dbReference type="GO" id="GO:0051603">
    <property type="term" value="P:proteolysis involved in protein catabolic process"/>
    <property type="evidence" value="ECO:0007669"/>
    <property type="project" value="TreeGrafter"/>
</dbReference>
<dbReference type="GO" id="GO:0004222">
    <property type="term" value="F:metalloendopeptidase activity"/>
    <property type="evidence" value="ECO:0007669"/>
    <property type="project" value="TreeGrafter"/>
</dbReference>
<feature type="region of interest" description="Disordered" evidence="7">
    <location>
        <begin position="1334"/>
        <end position="1400"/>
    </location>
</feature>
<dbReference type="InterPro" id="IPR001394">
    <property type="entry name" value="Peptidase_C19_UCH"/>
</dbReference>
<dbReference type="GO" id="GO:0004843">
    <property type="term" value="F:cysteine-type deubiquitinase activity"/>
    <property type="evidence" value="ECO:0007669"/>
    <property type="project" value="InterPro"/>
</dbReference>
<evidence type="ECO:0000256" key="2">
    <source>
        <dbReference type="ARBA" id="ARBA00022670"/>
    </source>
</evidence>
<evidence type="ECO:0000256" key="6">
    <source>
        <dbReference type="ARBA" id="ARBA00023049"/>
    </source>
</evidence>
<dbReference type="GO" id="GO:0005829">
    <property type="term" value="C:cytosol"/>
    <property type="evidence" value="ECO:0007669"/>
    <property type="project" value="TreeGrafter"/>
</dbReference>
<comment type="caution">
    <text evidence="10">The sequence shown here is derived from an EMBL/GenBank/DDBJ whole genome shotgun (WGS) entry which is preliminary data.</text>
</comment>
<dbReference type="GO" id="GO:0043171">
    <property type="term" value="P:peptide catabolic process"/>
    <property type="evidence" value="ECO:0007669"/>
    <property type="project" value="TreeGrafter"/>
</dbReference>
<dbReference type="InterPro" id="IPR011765">
    <property type="entry name" value="Pept_M16_N"/>
</dbReference>
<dbReference type="InterPro" id="IPR032632">
    <property type="entry name" value="Peptidase_M16_M"/>
</dbReference>
<feature type="compositionally biased region" description="Polar residues" evidence="7">
    <location>
        <begin position="2589"/>
        <end position="2600"/>
    </location>
</feature>
<name>A0AAE1CF58_9PEZI</name>
<dbReference type="FunFam" id="3.30.830.10:FF:000003">
    <property type="entry name" value="Insulin-degrading enzyme"/>
    <property type="match status" value="1"/>
</dbReference>
<dbReference type="FunFam" id="3.30.830.10:FF:000004">
    <property type="entry name" value="Putative insulin-degrading enzyme"/>
    <property type="match status" value="1"/>
</dbReference>
<dbReference type="PROSITE" id="PS51283">
    <property type="entry name" value="DUSP"/>
    <property type="match status" value="1"/>
</dbReference>
<dbReference type="InterPro" id="IPR018200">
    <property type="entry name" value="USP_CS"/>
</dbReference>
<dbReference type="PROSITE" id="PS50235">
    <property type="entry name" value="USP_3"/>
    <property type="match status" value="1"/>
</dbReference>
<feature type="region of interest" description="Disordered" evidence="7">
    <location>
        <begin position="2001"/>
        <end position="2033"/>
    </location>
</feature>
<feature type="region of interest" description="Disordered" evidence="7">
    <location>
        <begin position="1228"/>
        <end position="1265"/>
    </location>
</feature>
<evidence type="ECO:0000313" key="11">
    <source>
        <dbReference type="Proteomes" id="UP001270362"/>
    </source>
</evidence>
<dbReference type="Proteomes" id="UP001270362">
    <property type="component" value="Unassembled WGS sequence"/>
</dbReference>
<dbReference type="SUPFAM" id="SSF143791">
    <property type="entry name" value="DUSP-like"/>
    <property type="match status" value="1"/>
</dbReference>
<feature type="compositionally biased region" description="Basic residues" evidence="7">
    <location>
        <begin position="2289"/>
        <end position="2308"/>
    </location>
</feature>
<feature type="compositionally biased region" description="Polar residues" evidence="7">
    <location>
        <begin position="1233"/>
        <end position="1250"/>
    </location>
</feature>
<dbReference type="Pfam" id="PF16187">
    <property type="entry name" value="Peptidase_M16_M"/>
    <property type="match status" value="1"/>
</dbReference>
<feature type="domain" description="USP" evidence="8">
    <location>
        <begin position="1727"/>
        <end position="2552"/>
    </location>
</feature>
<feature type="region of interest" description="Disordered" evidence="7">
    <location>
        <begin position="2049"/>
        <end position="2068"/>
    </location>
</feature>
<dbReference type="PROSITE" id="PS00973">
    <property type="entry name" value="USP_2"/>
    <property type="match status" value="1"/>
</dbReference>
<comment type="similarity">
    <text evidence="1">Belongs to the peptidase M16 family.</text>
</comment>